<dbReference type="OrthoDB" id="10016597at2759"/>
<evidence type="ECO:0000256" key="4">
    <source>
        <dbReference type="ARBA" id="ARBA00008491"/>
    </source>
</evidence>
<dbReference type="GO" id="GO:0005876">
    <property type="term" value="C:spindle microtubule"/>
    <property type="evidence" value="ECO:0007669"/>
    <property type="project" value="InterPro"/>
</dbReference>
<evidence type="ECO:0000256" key="1">
    <source>
        <dbReference type="ARBA" id="ARBA00004123"/>
    </source>
</evidence>
<proteinExistence type="inferred from homology"/>
<evidence type="ECO:0000256" key="17">
    <source>
        <dbReference type="ARBA" id="ARBA00044112"/>
    </source>
</evidence>
<keyword evidence="13" id="KW-0206">Cytoskeleton</keyword>
<evidence type="ECO:0000256" key="9">
    <source>
        <dbReference type="ARBA" id="ARBA00022776"/>
    </source>
</evidence>
<keyword evidence="15" id="KW-0131">Cell cycle</keyword>
<dbReference type="InParanoid" id="C4QZK8"/>
<keyword evidence="8" id="KW-0493">Microtubule</keyword>
<dbReference type="GO" id="GO:0051301">
    <property type="term" value="P:cell division"/>
    <property type="evidence" value="ECO:0007669"/>
    <property type="project" value="UniProtKB-KW"/>
</dbReference>
<evidence type="ECO:0000256" key="3">
    <source>
        <dbReference type="ARBA" id="ARBA00004629"/>
    </source>
</evidence>
<evidence type="ECO:0000256" key="12">
    <source>
        <dbReference type="ARBA" id="ARBA00023054"/>
    </source>
</evidence>
<keyword evidence="10" id="KW-0159">Chromosome partition</keyword>
<keyword evidence="9" id="KW-0498">Mitosis</keyword>
<accession>C4QZK8</accession>
<feature type="coiled-coil region" evidence="19">
    <location>
        <begin position="119"/>
        <end position="180"/>
    </location>
</feature>
<dbReference type="Pfam" id="PF08657">
    <property type="entry name" value="DASH_Spc34"/>
    <property type="match status" value="1"/>
</dbReference>
<evidence type="ECO:0000313" key="21">
    <source>
        <dbReference type="Proteomes" id="UP000000314"/>
    </source>
</evidence>
<evidence type="ECO:0000256" key="10">
    <source>
        <dbReference type="ARBA" id="ARBA00022829"/>
    </source>
</evidence>
<dbReference type="InterPro" id="IPR013966">
    <property type="entry name" value="Spc34"/>
</dbReference>
<comment type="similarity">
    <text evidence="4">Belongs to the DASH complex SPC34 family.</text>
</comment>
<evidence type="ECO:0000256" key="2">
    <source>
        <dbReference type="ARBA" id="ARBA00004186"/>
    </source>
</evidence>
<keyword evidence="12 19" id="KW-0175">Coiled coil</keyword>
<gene>
    <name evidence="20" type="ordered locus">PAS_chr2-1_0081</name>
</gene>
<name>C4QZK8_KOMPG</name>
<evidence type="ECO:0000256" key="11">
    <source>
        <dbReference type="ARBA" id="ARBA00022838"/>
    </source>
</evidence>
<keyword evidence="21" id="KW-1185">Reference proteome</keyword>
<keyword evidence="11" id="KW-0995">Kinetochore</keyword>
<dbReference type="Proteomes" id="UP000000314">
    <property type="component" value="Chromosome 2"/>
</dbReference>
<evidence type="ECO:0000256" key="13">
    <source>
        <dbReference type="ARBA" id="ARBA00023212"/>
    </source>
</evidence>
<dbReference type="GeneID" id="8198477"/>
<dbReference type="HOGENOM" id="CLU_1461840_0_0_1"/>
<dbReference type="SMR" id="C4QZK8"/>
<evidence type="ECO:0000256" key="7">
    <source>
        <dbReference type="ARBA" id="ARBA00022618"/>
    </source>
</evidence>
<dbReference type="KEGG" id="ppa:PAS_chr2-1_0081"/>
<dbReference type="GO" id="GO:0008608">
    <property type="term" value="P:attachment of spindle microtubules to kinetochore"/>
    <property type="evidence" value="ECO:0007669"/>
    <property type="project" value="InterPro"/>
</dbReference>
<keyword evidence="14" id="KW-0539">Nucleus</keyword>
<evidence type="ECO:0000256" key="16">
    <source>
        <dbReference type="ARBA" id="ARBA00023328"/>
    </source>
</evidence>
<dbReference type="RefSeq" id="XP_002490962.1">
    <property type="nucleotide sequence ID" value="XM_002490917.1"/>
</dbReference>
<organism evidence="20 21">
    <name type="scientific">Komagataella phaffii (strain GS115 / ATCC 20864)</name>
    <name type="common">Yeast</name>
    <name type="synonym">Pichia pastoris</name>
    <dbReference type="NCBI Taxonomy" id="644223"/>
    <lineage>
        <taxon>Eukaryota</taxon>
        <taxon>Fungi</taxon>
        <taxon>Dikarya</taxon>
        <taxon>Ascomycota</taxon>
        <taxon>Saccharomycotina</taxon>
        <taxon>Pichiomycetes</taxon>
        <taxon>Pichiales</taxon>
        <taxon>Pichiaceae</taxon>
        <taxon>Komagataella</taxon>
    </lineage>
</organism>
<dbReference type="EMBL" id="FN392320">
    <property type="protein sequence ID" value="CAY68682.1"/>
    <property type="molecule type" value="Genomic_DNA"/>
</dbReference>
<dbReference type="OMA" id="TRRGTMF"/>
<reference evidence="20 21" key="1">
    <citation type="journal article" date="2009" name="Nat. Biotechnol.">
        <title>Genome sequence of the recombinant protein production host Pichia pastoris.</title>
        <authorList>
            <person name="De Schutter K."/>
            <person name="Lin Y.C."/>
            <person name="Tiels P."/>
            <person name="Van Hecke A."/>
            <person name="Glinka S."/>
            <person name="Weber-Lehmann J."/>
            <person name="Rouze P."/>
            <person name="Van de Peer Y."/>
            <person name="Callewaert N."/>
        </authorList>
    </citation>
    <scope>NUCLEOTIDE SEQUENCE [LARGE SCALE GENOMIC DNA]</scope>
    <source>
        <strain evidence="21">GS115 / ATCC 20864</strain>
    </source>
</reference>
<evidence type="ECO:0000256" key="14">
    <source>
        <dbReference type="ARBA" id="ARBA00023242"/>
    </source>
</evidence>
<evidence type="ECO:0000256" key="6">
    <source>
        <dbReference type="ARBA" id="ARBA00022490"/>
    </source>
</evidence>
<evidence type="ECO:0000256" key="15">
    <source>
        <dbReference type="ARBA" id="ARBA00023306"/>
    </source>
</evidence>
<evidence type="ECO:0000256" key="18">
    <source>
        <dbReference type="ARBA" id="ARBA00044346"/>
    </source>
</evidence>
<evidence type="ECO:0000256" key="5">
    <source>
        <dbReference type="ARBA" id="ARBA00022454"/>
    </source>
</evidence>
<keyword evidence="16" id="KW-0137">Centromere</keyword>
<evidence type="ECO:0000313" key="20">
    <source>
        <dbReference type="EMBL" id="CAY68682.1"/>
    </source>
</evidence>
<dbReference type="STRING" id="644223.C4QZK8"/>
<keyword evidence="5" id="KW-0158">Chromosome</keyword>
<dbReference type="GO" id="GO:0042729">
    <property type="term" value="C:DASH complex"/>
    <property type="evidence" value="ECO:0007669"/>
    <property type="project" value="InterPro"/>
</dbReference>
<protein>
    <recommendedName>
        <fullName evidence="17">DASH complex subunit SPC34</fullName>
    </recommendedName>
    <alternativeName>
        <fullName evidence="18">Outer kinetochore protein SPC34</fullName>
    </alternativeName>
</protein>
<sequence>MSLDLHLRNIQKNAKSLRTLYFKPPGIFTNAIINKPEITRLIRDSDPLERSLYTIEDGEPHRIDGINNYAETPSDEKTIIKIPDYSTQDTPSTLIQLNDETEISELLERASDLVTRYPLEDMAAKLEASTLKYEQLQQSIAEYELLEQQQAEDLQGHDINEDQLEEIAKEETRIRELKLILEQND</sequence>
<evidence type="ECO:0000256" key="19">
    <source>
        <dbReference type="SAM" id="Coils"/>
    </source>
</evidence>
<dbReference type="AlphaFoldDB" id="C4QZK8"/>
<keyword evidence="7" id="KW-0132">Cell division</keyword>
<evidence type="ECO:0000256" key="8">
    <source>
        <dbReference type="ARBA" id="ARBA00022701"/>
    </source>
</evidence>
<keyword evidence="6" id="KW-0963">Cytoplasm</keyword>
<dbReference type="eggNOG" id="ENOG502R89W">
    <property type="taxonomic scope" value="Eukaryota"/>
</dbReference>
<comment type="subcellular location">
    <subcellularLocation>
        <location evidence="3">Chromosome</location>
        <location evidence="3">Centromere</location>
        <location evidence="3">Kinetochore</location>
    </subcellularLocation>
    <subcellularLocation>
        <location evidence="2">Cytoplasm</location>
        <location evidence="2">Cytoskeleton</location>
        <location evidence="2">Spindle</location>
    </subcellularLocation>
    <subcellularLocation>
        <location evidence="1">Nucleus</location>
    </subcellularLocation>
</comment>